<evidence type="ECO:0008006" key="4">
    <source>
        <dbReference type="Google" id="ProtNLM"/>
    </source>
</evidence>
<keyword evidence="1" id="KW-1133">Transmembrane helix</keyword>
<dbReference type="AlphaFoldDB" id="I4C7U3"/>
<sequence length="192" mass="21728">MYSPFHALHAHQDTKVEQPKKEYGFTRFEWLGFIVMVFATFCFIGFPPANLVDWFSWLLDTSHEQIRIPLRALSTFLIFIYFMTVLKYRRQAFHDLDLYPALVKSKGVSILSFASESSARDAGMQRGDVIVEYGSETDITIEKLSAITVKKTAEIGQVSVVFMRDGQRLSKMLPSGSLGISAMDTTVSVPVR</sequence>
<proteinExistence type="predicted"/>
<dbReference type="SUPFAM" id="SSF50156">
    <property type="entry name" value="PDZ domain-like"/>
    <property type="match status" value="1"/>
</dbReference>
<feature type="transmembrane region" description="Helical" evidence="1">
    <location>
        <begin position="68"/>
        <end position="86"/>
    </location>
</feature>
<evidence type="ECO:0000313" key="3">
    <source>
        <dbReference type="Proteomes" id="UP000006055"/>
    </source>
</evidence>
<dbReference type="PATRIC" id="fig|706587.4.peg.3371"/>
<name>I4C7U3_DESTA</name>
<dbReference type="Gene3D" id="2.30.42.10">
    <property type="match status" value="1"/>
</dbReference>
<evidence type="ECO:0000313" key="2">
    <source>
        <dbReference type="EMBL" id="AFM25634.1"/>
    </source>
</evidence>
<reference evidence="3" key="1">
    <citation type="submission" date="2012-06" db="EMBL/GenBank/DDBJ databases">
        <title>Complete sequence of chromosome of Desulfomonile tiedjei DSM 6799.</title>
        <authorList>
            <person name="Lucas S."/>
            <person name="Copeland A."/>
            <person name="Lapidus A."/>
            <person name="Glavina del Rio T."/>
            <person name="Dalin E."/>
            <person name="Tice H."/>
            <person name="Bruce D."/>
            <person name="Goodwin L."/>
            <person name="Pitluck S."/>
            <person name="Peters L."/>
            <person name="Ovchinnikova G."/>
            <person name="Zeytun A."/>
            <person name="Lu M."/>
            <person name="Kyrpides N."/>
            <person name="Mavromatis K."/>
            <person name="Ivanova N."/>
            <person name="Brettin T."/>
            <person name="Detter J.C."/>
            <person name="Han C."/>
            <person name="Larimer F."/>
            <person name="Land M."/>
            <person name="Hauser L."/>
            <person name="Markowitz V."/>
            <person name="Cheng J.-F."/>
            <person name="Hugenholtz P."/>
            <person name="Woyke T."/>
            <person name="Wu D."/>
            <person name="Spring S."/>
            <person name="Schroeder M."/>
            <person name="Brambilla E."/>
            <person name="Klenk H.-P."/>
            <person name="Eisen J.A."/>
        </authorList>
    </citation>
    <scope>NUCLEOTIDE SEQUENCE [LARGE SCALE GENOMIC DNA]</scope>
    <source>
        <strain evidence="3">ATCC 49306 / DSM 6799 / DCB-1</strain>
    </source>
</reference>
<feature type="transmembrane region" description="Helical" evidence="1">
    <location>
        <begin position="30"/>
        <end position="48"/>
    </location>
</feature>
<dbReference type="Proteomes" id="UP000006055">
    <property type="component" value="Chromosome"/>
</dbReference>
<protein>
    <recommendedName>
        <fullName evidence="4">PDZ domain-containing protein</fullName>
    </recommendedName>
</protein>
<evidence type="ECO:0000256" key="1">
    <source>
        <dbReference type="SAM" id="Phobius"/>
    </source>
</evidence>
<keyword evidence="1" id="KW-0472">Membrane</keyword>
<dbReference type="InterPro" id="IPR036034">
    <property type="entry name" value="PDZ_sf"/>
</dbReference>
<keyword evidence="3" id="KW-1185">Reference proteome</keyword>
<gene>
    <name evidence="2" type="ordered locus">Desti_2965</name>
</gene>
<dbReference type="HOGENOM" id="CLU_1413161_0_0_7"/>
<keyword evidence="1" id="KW-0812">Transmembrane</keyword>
<dbReference type="KEGG" id="dti:Desti_2965"/>
<dbReference type="EMBL" id="CP003360">
    <property type="protein sequence ID" value="AFM25634.1"/>
    <property type="molecule type" value="Genomic_DNA"/>
</dbReference>
<accession>I4C7U3</accession>
<dbReference type="eggNOG" id="COG0265">
    <property type="taxonomic scope" value="Bacteria"/>
</dbReference>
<organism evidence="2 3">
    <name type="scientific">Desulfomonile tiedjei (strain ATCC 49306 / DSM 6799 / DCB-1)</name>
    <dbReference type="NCBI Taxonomy" id="706587"/>
    <lineage>
        <taxon>Bacteria</taxon>
        <taxon>Pseudomonadati</taxon>
        <taxon>Thermodesulfobacteriota</taxon>
        <taxon>Desulfomonilia</taxon>
        <taxon>Desulfomonilales</taxon>
        <taxon>Desulfomonilaceae</taxon>
        <taxon>Desulfomonile</taxon>
    </lineage>
</organism>